<dbReference type="SUPFAM" id="SSF51735">
    <property type="entry name" value="NAD(P)-binding Rossmann-fold domains"/>
    <property type="match status" value="1"/>
</dbReference>
<dbReference type="PROSITE" id="PS50075">
    <property type="entry name" value="CARRIER"/>
    <property type="match status" value="1"/>
</dbReference>
<dbReference type="InterPro" id="IPR050091">
    <property type="entry name" value="PKS_NRPS_Biosynth_Enz"/>
</dbReference>
<feature type="domain" description="Carrier" evidence="4">
    <location>
        <begin position="371"/>
        <end position="453"/>
    </location>
</feature>
<dbReference type="GO" id="GO:0006633">
    <property type="term" value="P:fatty acid biosynthetic process"/>
    <property type="evidence" value="ECO:0007669"/>
    <property type="project" value="TreeGrafter"/>
</dbReference>
<name>A0A6J8B4E0_MYTCO</name>
<dbReference type="PANTHER" id="PTHR43775">
    <property type="entry name" value="FATTY ACID SYNTHASE"/>
    <property type="match status" value="1"/>
</dbReference>
<gene>
    <name evidence="5" type="ORF">MCOR_14881</name>
</gene>
<feature type="chain" id="PRO_5026828880" description="Carrier domain-containing protein" evidence="3">
    <location>
        <begin position="25"/>
        <end position="582"/>
    </location>
</feature>
<dbReference type="Gene3D" id="3.40.50.720">
    <property type="entry name" value="NAD(P)-binding Rossmann-like Domain"/>
    <property type="match status" value="1"/>
</dbReference>
<evidence type="ECO:0000256" key="2">
    <source>
        <dbReference type="ARBA" id="ARBA00022553"/>
    </source>
</evidence>
<accession>A0A6J8B4E0</accession>
<evidence type="ECO:0000259" key="4">
    <source>
        <dbReference type="PROSITE" id="PS50075"/>
    </source>
</evidence>
<reference evidence="5 6" key="1">
    <citation type="submission" date="2020-06" db="EMBL/GenBank/DDBJ databases">
        <authorList>
            <person name="Li R."/>
            <person name="Bekaert M."/>
        </authorList>
    </citation>
    <scope>NUCLEOTIDE SEQUENCE [LARGE SCALE GENOMIC DNA]</scope>
    <source>
        <strain evidence="6">wild</strain>
    </source>
</reference>
<feature type="signal peptide" evidence="3">
    <location>
        <begin position="1"/>
        <end position="24"/>
    </location>
</feature>
<dbReference type="AlphaFoldDB" id="A0A6J8B4E0"/>
<dbReference type="GO" id="GO:0004312">
    <property type="term" value="F:fatty acid synthase activity"/>
    <property type="evidence" value="ECO:0007669"/>
    <property type="project" value="TreeGrafter"/>
</dbReference>
<evidence type="ECO:0000256" key="1">
    <source>
        <dbReference type="ARBA" id="ARBA00022450"/>
    </source>
</evidence>
<dbReference type="Pfam" id="PF08659">
    <property type="entry name" value="KR"/>
    <property type="match status" value="1"/>
</dbReference>
<dbReference type="SUPFAM" id="SSF47336">
    <property type="entry name" value="ACP-like"/>
    <property type="match status" value="1"/>
</dbReference>
<dbReference type="InterPro" id="IPR036736">
    <property type="entry name" value="ACP-like_sf"/>
</dbReference>
<keyword evidence="1" id="KW-0596">Phosphopantetheine</keyword>
<dbReference type="InterPro" id="IPR057326">
    <property type="entry name" value="KR_dom"/>
</dbReference>
<dbReference type="Gene3D" id="1.10.1200.10">
    <property type="entry name" value="ACP-like"/>
    <property type="match status" value="1"/>
</dbReference>
<dbReference type="InterPro" id="IPR013968">
    <property type="entry name" value="PKS_KR"/>
</dbReference>
<proteinExistence type="predicted"/>
<dbReference type="EMBL" id="CACVKT020002586">
    <property type="protein sequence ID" value="CAC5378732.1"/>
    <property type="molecule type" value="Genomic_DNA"/>
</dbReference>
<evidence type="ECO:0000313" key="6">
    <source>
        <dbReference type="Proteomes" id="UP000507470"/>
    </source>
</evidence>
<dbReference type="Proteomes" id="UP000507470">
    <property type="component" value="Unassembled WGS sequence"/>
</dbReference>
<evidence type="ECO:0000256" key="3">
    <source>
        <dbReference type="SAM" id="SignalP"/>
    </source>
</evidence>
<dbReference type="OrthoDB" id="10050735at2759"/>
<dbReference type="InterPro" id="IPR009081">
    <property type="entry name" value="PP-bd_ACP"/>
</dbReference>
<evidence type="ECO:0000313" key="5">
    <source>
        <dbReference type="EMBL" id="CAC5378732.1"/>
    </source>
</evidence>
<keyword evidence="2" id="KW-0597">Phosphoprotein</keyword>
<dbReference type="Pfam" id="PF00550">
    <property type="entry name" value="PP-binding"/>
    <property type="match status" value="1"/>
</dbReference>
<sequence length="582" mass="65800">MERKLRHRFPNVALFLINCDQVLCQETLSGVMFEVRRWLSTKQTRSILHGIECPTSRSGYSLSFDQNPSGNENHLAQHIPVVISKDQMFSKHATYIIIGGLSGLGWELLRVMAAKGGGVLITISRRLPNYQQLHNIDEVRRKYGCVIECIQADISVFSSISNAFNQIKTTFPEQAIKGIFHGAAVVDDALLPNMTEEKFDKVLRPKVIGTWNLHLLAKNLTLDFFVLHSSISSAFGNAGQTNYGAGNAFKDAIAFHRRGLGLAGQSINWGALKLGLVQDKTEEYLKSQGFLAMNENEIVQCFIHSLFINSEQIICGTIDWKTVMKISPDMLHLTSRLRPVLEDLNLLNTTIIKQKKISYIKFVESEELQTLSTRQKQTKVLKTVSQIAADACAIELSIIQPKTTLSSLGIDSMKGMSFINSVYKYTSCKIPVIAILEEDATIESIADLIFKQIHDEEMAIQNRKGPGYENNTQEKYLKVKGKEDLQFEVMIDIENNVHNSVYLSVLNGEGPLRLCWTTKERKNVVYFRDIASFQINNSHGLIELLIETKQEKYVFKSADTKHMEELSRQLEDYSYTSDSTYF</sequence>
<keyword evidence="3" id="KW-0732">Signal</keyword>
<dbReference type="SMART" id="SM00822">
    <property type="entry name" value="PKS_KR"/>
    <property type="match status" value="1"/>
</dbReference>
<keyword evidence="6" id="KW-1185">Reference proteome</keyword>
<organism evidence="5 6">
    <name type="scientific">Mytilus coruscus</name>
    <name type="common">Sea mussel</name>
    <dbReference type="NCBI Taxonomy" id="42192"/>
    <lineage>
        <taxon>Eukaryota</taxon>
        <taxon>Metazoa</taxon>
        <taxon>Spiralia</taxon>
        <taxon>Lophotrochozoa</taxon>
        <taxon>Mollusca</taxon>
        <taxon>Bivalvia</taxon>
        <taxon>Autobranchia</taxon>
        <taxon>Pteriomorphia</taxon>
        <taxon>Mytilida</taxon>
        <taxon>Mytiloidea</taxon>
        <taxon>Mytilidae</taxon>
        <taxon>Mytilinae</taxon>
        <taxon>Mytilus</taxon>
    </lineage>
</organism>
<dbReference type="InterPro" id="IPR036291">
    <property type="entry name" value="NAD(P)-bd_dom_sf"/>
</dbReference>
<protein>
    <recommendedName>
        <fullName evidence="4">Carrier domain-containing protein</fullName>
    </recommendedName>
</protein>
<dbReference type="PANTHER" id="PTHR43775:SF37">
    <property type="entry name" value="SI:DKEY-61P9.11"/>
    <property type="match status" value="1"/>
</dbReference>